<evidence type="ECO:0000259" key="15">
    <source>
        <dbReference type="PROSITE" id="PS50885"/>
    </source>
</evidence>
<dbReference type="GO" id="GO:0000155">
    <property type="term" value="F:phosphorelay sensor kinase activity"/>
    <property type="evidence" value="ECO:0007669"/>
    <property type="project" value="InterPro"/>
</dbReference>
<dbReference type="Pfam" id="PF00512">
    <property type="entry name" value="HisKA"/>
    <property type="match status" value="1"/>
</dbReference>
<dbReference type="KEGG" id="svp:Pan189_15100"/>
<evidence type="ECO:0000256" key="3">
    <source>
        <dbReference type="ARBA" id="ARBA00004314"/>
    </source>
</evidence>
<dbReference type="GO" id="GO:0004721">
    <property type="term" value="F:phosphoprotein phosphatase activity"/>
    <property type="evidence" value="ECO:0007669"/>
    <property type="project" value="TreeGrafter"/>
</dbReference>
<evidence type="ECO:0000256" key="11">
    <source>
        <dbReference type="ARBA" id="ARBA00023012"/>
    </source>
</evidence>
<dbReference type="SUPFAM" id="SSF55785">
    <property type="entry name" value="PYP-like sensor domain (PAS domain)"/>
    <property type="match status" value="1"/>
</dbReference>
<evidence type="ECO:0000313" key="17">
    <source>
        <dbReference type="Proteomes" id="UP000317318"/>
    </source>
</evidence>
<evidence type="ECO:0000256" key="6">
    <source>
        <dbReference type="ARBA" id="ARBA00022553"/>
    </source>
</evidence>
<dbReference type="SMART" id="SM00388">
    <property type="entry name" value="HisKA"/>
    <property type="match status" value="1"/>
</dbReference>
<keyword evidence="5" id="KW-1003">Cell membrane</keyword>
<dbReference type="InterPro" id="IPR013656">
    <property type="entry name" value="PAS_4"/>
</dbReference>
<dbReference type="GO" id="GO:0005524">
    <property type="term" value="F:ATP binding"/>
    <property type="evidence" value="ECO:0007669"/>
    <property type="project" value="UniProtKB-KW"/>
</dbReference>
<dbReference type="InterPro" id="IPR003661">
    <property type="entry name" value="HisK_dim/P_dom"/>
</dbReference>
<evidence type="ECO:0000259" key="13">
    <source>
        <dbReference type="PROSITE" id="PS50109"/>
    </source>
</evidence>
<dbReference type="InterPro" id="IPR000014">
    <property type="entry name" value="PAS"/>
</dbReference>
<dbReference type="InterPro" id="IPR036097">
    <property type="entry name" value="HisK_dim/P_sf"/>
</dbReference>
<dbReference type="GO" id="GO:0045121">
    <property type="term" value="C:membrane raft"/>
    <property type="evidence" value="ECO:0007669"/>
    <property type="project" value="UniProtKB-SubCell"/>
</dbReference>
<evidence type="ECO:0000256" key="10">
    <source>
        <dbReference type="ARBA" id="ARBA00022840"/>
    </source>
</evidence>
<comment type="subcellular location">
    <subcellularLocation>
        <location evidence="2">Cell membrane</location>
    </subcellularLocation>
    <subcellularLocation>
        <location evidence="3">Membrane raft</location>
        <topology evidence="3">Multi-pass membrane protein</topology>
    </subcellularLocation>
</comment>
<dbReference type="CDD" id="cd00075">
    <property type="entry name" value="HATPase"/>
    <property type="match status" value="1"/>
</dbReference>
<dbReference type="PROSITE" id="PS50885">
    <property type="entry name" value="HAMP"/>
    <property type="match status" value="1"/>
</dbReference>
<dbReference type="SUPFAM" id="SSF47384">
    <property type="entry name" value="Homodimeric domain of signal transducing histidine kinase"/>
    <property type="match status" value="1"/>
</dbReference>
<sequence length="592" mass="64808">MRYRLFWKFLLPYFVLAASAAFCLAWVCGNQLQASLLQQLAIRLNGADLVVAAGLVEDFDRSTDAKLQSRVERVAAATGTRITIIRADGTVLADSSEQVPELPNQLRNVELLRAQNVGFGTDIRFDETQGRIFYAARRIGPPDGLRGFVRTSVPMSTIDEEVSNFRVSIGLWSGILGLVGFCIAAWVSQRVSSPIGELTKAADVAAREGSGIRLPNSGGGDELSRLQQALRRMDEAQAEIISGLKDENQSLKQRGERSAAVLEGMTEGVLAVDPAERILLTNAASVRMLDLPPGDLLGRPLWEVVRNNSIQKVAQSALNGEPSATQEIEMSKQSKIVALRAGRLPGTPCPGVAIVLHDVTELRRLERLRNEFVSNVHHELKTPLAVISACVETILDGAKDNPNDLERFLQRVSDQTDRLSNLIGDLLRLARIESGLDVFDMAKLDVAKLVEDCVREHSEVASAKDVRLEIIPSVDAVRVEVDREGMRTILDNLVDNAINYTPCGGRVWLRWLSENGEAHIEVRDSGIGIPEEHLARVFERFHRVDAARSRAAGGTGLGLAIVKHLVQVFRGRIEVASVVDEGSTFTVHLPQA</sequence>
<evidence type="ECO:0000256" key="5">
    <source>
        <dbReference type="ARBA" id="ARBA00022475"/>
    </source>
</evidence>
<dbReference type="OrthoDB" id="9813151at2"/>
<dbReference type="PRINTS" id="PR00344">
    <property type="entry name" value="BCTRLSENSOR"/>
</dbReference>
<keyword evidence="17" id="KW-1185">Reference proteome</keyword>
<dbReference type="Gene3D" id="1.10.287.130">
    <property type="match status" value="1"/>
</dbReference>
<dbReference type="PROSITE" id="PS50112">
    <property type="entry name" value="PAS"/>
    <property type="match status" value="1"/>
</dbReference>
<dbReference type="Pfam" id="PF02518">
    <property type="entry name" value="HATPase_c"/>
    <property type="match status" value="1"/>
</dbReference>
<keyword evidence="9" id="KW-0418">Kinase</keyword>
<dbReference type="InterPro" id="IPR050351">
    <property type="entry name" value="BphY/WalK/GraS-like"/>
</dbReference>
<keyword evidence="11" id="KW-0902">Two-component regulatory system</keyword>
<protein>
    <recommendedName>
        <fullName evidence="4">histidine kinase</fullName>
        <ecNumber evidence="4">2.7.13.3</ecNumber>
    </recommendedName>
</protein>
<dbReference type="SUPFAM" id="SSF55874">
    <property type="entry name" value="ATPase domain of HSP90 chaperone/DNA topoisomerase II/histidine kinase"/>
    <property type="match status" value="1"/>
</dbReference>
<dbReference type="PANTHER" id="PTHR45453:SF1">
    <property type="entry name" value="PHOSPHATE REGULON SENSOR PROTEIN PHOR"/>
    <property type="match status" value="1"/>
</dbReference>
<dbReference type="EC" id="2.7.13.3" evidence="4"/>
<keyword evidence="7 16" id="KW-0808">Transferase</keyword>
<dbReference type="SMART" id="SM00387">
    <property type="entry name" value="HATPase_c"/>
    <property type="match status" value="1"/>
</dbReference>
<dbReference type="Gene3D" id="3.30.565.10">
    <property type="entry name" value="Histidine kinase-like ATPase, C-terminal domain"/>
    <property type="match status" value="1"/>
</dbReference>
<feature type="domain" description="PAS" evidence="14">
    <location>
        <begin position="254"/>
        <end position="319"/>
    </location>
</feature>
<dbReference type="Proteomes" id="UP000317318">
    <property type="component" value="Chromosome"/>
</dbReference>
<dbReference type="InterPro" id="IPR004358">
    <property type="entry name" value="Sig_transdc_His_kin-like_C"/>
</dbReference>
<evidence type="ECO:0000256" key="1">
    <source>
        <dbReference type="ARBA" id="ARBA00000085"/>
    </source>
</evidence>
<dbReference type="PROSITE" id="PS50109">
    <property type="entry name" value="HIS_KIN"/>
    <property type="match status" value="1"/>
</dbReference>
<dbReference type="Gene3D" id="6.10.340.10">
    <property type="match status" value="1"/>
</dbReference>
<reference evidence="16 17" key="1">
    <citation type="submission" date="2019-02" db="EMBL/GenBank/DDBJ databases">
        <title>Deep-cultivation of Planctomycetes and their phenomic and genomic characterization uncovers novel biology.</title>
        <authorList>
            <person name="Wiegand S."/>
            <person name="Jogler M."/>
            <person name="Boedeker C."/>
            <person name="Pinto D."/>
            <person name="Vollmers J."/>
            <person name="Rivas-Marin E."/>
            <person name="Kohn T."/>
            <person name="Peeters S.H."/>
            <person name="Heuer A."/>
            <person name="Rast P."/>
            <person name="Oberbeckmann S."/>
            <person name="Bunk B."/>
            <person name="Jeske O."/>
            <person name="Meyerdierks A."/>
            <person name="Storesund J.E."/>
            <person name="Kallscheuer N."/>
            <person name="Luecker S."/>
            <person name="Lage O.M."/>
            <person name="Pohl T."/>
            <person name="Merkel B.J."/>
            <person name="Hornburger P."/>
            <person name="Mueller R.-W."/>
            <person name="Bruemmer F."/>
            <person name="Labrenz M."/>
            <person name="Spormann A.M."/>
            <person name="Op den Camp H."/>
            <person name="Overmann J."/>
            <person name="Amann R."/>
            <person name="Jetten M.S.M."/>
            <person name="Mascher T."/>
            <person name="Medema M.H."/>
            <person name="Devos D.P."/>
            <person name="Kaster A.-K."/>
            <person name="Ovreas L."/>
            <person name="Rohde M."/>
            <person name="Galperin M.Y."/>
            <person name="Jogler C."/>
        </authorList>
    </citation>
    <scope>NUCLEOTIDE SEQUENCE [LARGE SCALE GENOMIC DNA]</scope>
    <source>
        <strain evidence="16 17">Pan189</strain>
    </source>
</reference>
<evidence type="ECO:0000256" key="7">
    <source>
        <dbReference type="ARBA" id="ARBA00022679"/>
    </source>
</evidence>
<evidence type="ECO:0000256" key="9">
    <source>
        <dbReference type="ARBA" id="ARBA00022777"/>
    </source>
</evidence>
<feature type="domain" description="Histidine kinase" evidence="13">
    <location>
        <begin position="375"/>
        <end position="592"/>
    </location>
</feature>
<evidence type="ECO:0000256" key="2">
    <source>
        <dbReference type="ARBA" id="ARBA00004236"/>
    </source>
</evidence>
<dbReference type="SMART" id="SM00091">
    <property type="entry name" value="PAS"/>
    <property type="match status" value="1"/>
</dbReference>
<dbReference type="InterPro" id="IPR003660">
    <property type="entry name" value="HAMP_dom"/>
</dbReference>
<dbReference type="GO" id="GO:0016036">
    <property type="term" value="P:cellular response to phosphate starvation"/>
    <property type="evidence" value="ECO:0007669"/>
    <property type="project" value="TreeGrafter"/>
</dbReference>
<accession>A0A517QZT2</accession>
<dbReference type="GO" id="GO:0005886">
    <property type="term" value="C:plasma membrane"/>
    <property type="evidence" value="ECO:0007669"/>
    <property type="project" value="UniProtKB-SubCell"/>
</dbReference>
<gene>
    <name evidence="16" type="primary">phoR_2</name>
    <name evidence="16" type="ORF">Pan189_15100</name>
</gene>
<dbReference type="EMBL" id="CP036268">
    <property type="protein sequence ID" value="QDT37141.1"/>
    <property type="molecule type" value="Genomic_DNA"/>
</dbReference>
<dbReference type="Gene3D" id="3.30.450.20">
    <property type="entry name" value="PAS domain"/>
    <property type="match status" value="1"/>
</dbReference>
<dbReference type="FunFam" id="3.30.565.10:FF:000023">
    <property type="entry name" value="PAS domain-containing sensor histidine kinase"/>
    <property type="match status" value="1"/>
</dbReference>
<dbReference type="Pfam" id="PF08448">
    <property type="entry name" value="PAS_4"/>
    <property type="match status" value="1"/>
</dbReference>
<name>A0A517QZT2_9PLAN</name>
<evidence type="ECO:0000256" key="8">
    <source>
        <dbReference type="ARBA" id="ARBA00022741"/>
    </source>
</evidence>
<feature type="domain" description="HAMP" evidence="15">
    <location>
        <begin position="189"/>
        <end position="242"/>
    </location>
</feature>
<dbReference type="RefSeq" id="WP_145363282.1">
    <property type="nucleotide sequence ID" value="NZ_CP036268.1"/>
</dbReference>
<evidence type="ECO:0000259" key="14">
    <source>
        <dbReference type="PROSITE" id="PS50112"/>
    </source>
</evidence>
<dbReference type="CDD" id="cd00082">
    <property type="entry name" value="HisKA"/>
    <property type="match status" value="1"/>
</dbReference>
<dbReference type="InterPro" id="IPR003594">
    <property type="entry name" value="HATPase_dom"/>
</dbReference>
<keyword evidence="12" id="KW-0472">Membrane</keyword>
<dbReference type="InterPro" id="IPR036890">
    <property type="entry name" value="HATPase_C_sf"/>
</dbReference>
<organism evidence="16 17">
    <name type="scientific">Stratiformator vulcanicus</name>
    <dbReference type="NCBI Taxonomy" id="2527980"/>
    <lineage>
        <taxon>Bacteria</taxon>
        <taxon>Pseudomonadati</taxon>
        <taxon>Planctomycetota</taxon>
        <taxon>Planctomycetia</taxon>
        <taxon>Planctomycetales</taxon>
        <taxon>Planctomycetaceae</taxon>
        <taxon>Stratiformator</taxon>
    </lineage>
</organism>
<dbReference type="AlphaFoldDB" id="A0A517QZT2"/>
<evidence type="ECO:0000256" key="12">
    <source>
        <dbReference type="ARBA" id="ARBA00023136"/>
    </source>
</evidence>
<dbReference type="FunFam" id="1.10.287.130:FF:000001">
    <property type="entry name" value="Two-component sensor histidine kinase"/>
    <property type="match status" value="1"/>
</dbReference>
<evidence type="ECO:0000313" key="16">
    <source>
        <dbReference type="EMBL" id="QDT37141.1"/>
    </source>
</evidence>
<dbReference type="CDD" id="cd00130">
    <property type="entry name" value="PAS"/>
    <property type="match status" value="1"/>
</dbReference>
<keyword evidence="6" id="KW-0597">Phosphoprotein</keyword>
<keyword evidence="10" id="KW-0067">ATP-binding</keyword>
<dbReference type="InterPro" id="IPR005467">
    <property type="entry name" value="His_kinase_dom"/>
</dbReference>
<keyword evidence="8" id="KW-0547">Nucleotide-binding</keyword>
<dbReference type="InterPro" id="IPR035965">
    <property type="entry name" value="PAS-like_dom_sf"/>
</dbReference>
<comment type="catalytic activity">
    <reaction evidence="1">
        <text>ATP + protein L-histidine = ADP + protein N-phospho-L-histidine.</text>
        <dbReference type="EC" id="2.7.13.3"/>
    </reaction>
</comment>
<proteinExistence type="predicted"/>
<evidence type="ECO:0000256" key="4">
    <source>
        <dbReference type="ARBA" id="ARBA00012438"/>
    </source>
</evidence>
<dbReference type="PANTHER" id="PTHR45453">
    <property type="entry name" value="PHOSPHATE REGULON SENSOR PROTEIN PHOR"/>
    <property type="match status" value="1"/>
</dbReference>